<name>A0AAE0JYT6_9PEZI</name>
<evidence type="ECO:0000256" key="1">
    <source>
        <dbReference type="SAM" id="SignalP"/>
    </source>
</evidence>
<proteinExistence type="predicted"/>
<accession>A0AAE0JYT6</accession>
<keyword evidence="1" id="KW-0732">Signal</keyword>
<sequence>MSLLCSVSVNILLPPAVCIPAYPACFAASRDVQVWTLDYRHGRLLYRFIPSRHRLASTFRIGAGDKTKRERGRKEINQNGAVHVPSQLPCWRPCRDRLLAGTGRRRVSPGFCDRYLGR</sequence>
<comment type="caution">
    <text evidence="2">The sequence shown here is derived from an EMBL/GenBank/DDBJ whole genome shotgun (WGS) entry which is preliminary data.</text>
</comment>
<dbReference type="EMBL" id="JAULSN010000007">
    <property type="protein sequence ID" value="KAK3366894.1"/>
    <property type="molecule type" value="Genomic_DNA"/>
</dbReference>
<gene>
    <name evidence="2" type="ORF">B0T24DRAFT_371465</name>
</gene>
<evidence type="ECO:0008006" key="4">
    <source>
        <dbReference type="Google" id="ProtNLM"/>
    </source>
</evidence>
<keyword evidence="3" id="KW-1185">Reference proteome</keyword>
<feature type="chain" id="PRO_5042054662" description="Secreted protein" evidence="1">
    <location>
        <begin position="19"/>
        <end position="118"/>
    </location>
</feature>
<dbReference type="AlphaFoldDB" id="A0AAE0JYT6"/>
<protein>
    <recommendedName>
        <fullName evidence="4">Secreted protein</fullName>
    </recommendedName>
</protein>
<evidence type="ECO:0000313" key="3">
    <source>
        <dbReference type="Proteomes" id="UP001287356"/>
    </source>
</evidence>
<organism evidence="2 3">
    <name type="scientific">Lasiosphaeria ovina</name>
    <dbReference type="NCBI Taxonomy" id="92902"/>
    <lineage>
        <taxon>Eukaryota</taxon>
        <taxon>Fungi</taxon>
        <taxon>Dikarya</taxon>
        <taxon>Ascomycota</taxon>
        <taxon>Pezizomycotina</taxon>
        <taxon>Sordariomycetes</taxon>
        <taxon>Sordariomycetidae</taxon>
        <taxon>Sordariales</taxon>
        <taxon>Lasiosphaeriaceae</taxon>
        <taxon>Lasiosphaeria</taxon>
    </lineage>
</organism>
<evidence type="ECO:0000313" key="2">
    <source>
        <dbReference type="EMBL" id="KAK3366894.1"/>
    </source>
</evidence>
<reference evidence="2" key="1">
    <citation type="journal article" date="2023" name="Mol. Phylogenet. Evol.">
        <title>Genome-scale phylogeny and comparative genomics of the fungal order Sordariales.</title>
        <authorList>
            <person name="Hensen N."/>
            <person name="Bonometti L."/>
            <person name="Westerberg I."/>
            <person name="Brannstrom I.O."/>
            <person name="Guillou S."/>
            <person name="Cros-Aarteil S."/>
            <person name="Calhoun S."/>
            <person name="Haridas S."/>
            <person name="Kuo A."/>
            <person name="Mondo S."/>
            <person name="Pangilinan J."/>
            <person name="Riley R."/>
            <person name="LaButti K."/>
            <person name="Andreopoulos B."/>
            <person name="Lipzen A."/>
            <person name="Chen C."/>
            <person name="Yan M."/>
            <person name="Daum C."/>
            <person name="Ng V."/>
            <person name="Clum A."/>
            <person name="Steindorff A."/>
            <person name="Ohm R.A."/>
            <person name="Martin F."/>
            <person name="Silar P."/>
            <person name="Natvig D.O."/>
            <person name="Lalanne C."/>
            <person name="Gautier V."/>
            <person name="Ament-Velasquez S.L."/>
            <person name="Kruys A."/>
            <person name="Hutchinson M.I."/>
            <person name="Powell A.J."/>
            <person name="Barry K."/>
            <person name="Miller A.N."/>
            <person name="Grigoriev I.V."/>
            <person name="Debuchy R."/>
            <person name="Gladieux P."/>
            <person name="Hiltunen Thoren M."/>
            <person name="Johannesson H."/>
        </authorList>
    </citation>
    <scope>NUCLEOTIDE SEQUENCE</scope>
    <source>
        <strain evidence="2">CBS 958.72</strain>
    </source>
</reference>
<reference evidence="2" key="2">
    <citation type="submission" date="2023-06" db="EMBL/GenBank/DDBJ databases">
        <authorList>
            <consortium name="Lawrence Berkeley National Laboratory"/>
            <person name="Haridas S."/>
            <person name="Hensen N."/>
            <person name="Bonometti L."/>
            <person name="Westerberg I."/>
            <person name="Brannstrom I.O."/>
            <person name="Guillou S."/>
            <person name="Cros-Aarteil S."/>
            <person name="Calhoun S."/>
            <person name="Kuo A."/>
            <person name="Mondo S."/>
            <person name="Pangilinan J."/>
            <person name="Riley R."/>
            <person name="Labutti K."/>
            <person name="Andreopoulos B."/>
            <person name="Lipzen A."/>
            <person name="Chen C."/>
            <person name="Yanf M."/>
            <person name="Daum C."/>
            <person name="Ng V."/>
            <person name="Clum A."/>
            <person name="Steindorff A."/>
            <person name="Ohm R."/>
            <person name="Martin F."/>
            <person name="Silar P."/>
            <person name="Natvig D."/>
            <person name="Lalanne C."/>
            <person name="Gautier V."/>
            <person name="Ament-Velasquez S.L."/>
            <person name="Kruys A."/>
            <person name="Hutchinson M.I."/>
            <person name="Powell A.J."/>
            <person name="Barry K."/>
            <person name="Miller A.N."/>
            <person name="Grigoriev I.V."/>
            <person name="Debuchy R."/>
            <person name="Gladieux P."/>
            <person name="Thoren M.H."/>
            <person name="Johannesson H."/>
        </authorList>
    </citation>
    <scope>NUCLEOTIDE SEQUENCE</scope>
    <source>
        <strain evidence="2">CBS 958.72</strain>
    </source>
</reference>
<dbReference type="Proteomes" id="UP001287356">
    <property type="component" value="Unassembled WGS sequence"/>
</dbReference>
<feature type="signal peptide" evidence="1">
    <location>
        <begin position="1"/>
        <end position="18"/>
    </location>
</feature>